<geneLocation type="mitochondrion" evidence="2"/>
<dbReference type="EMBL" id="ON585565">
    <property type="protein sequence ID" value="WAO28611.1"/>
    <property type="molecule type" value="Genomic_DNA"/>
</dbReference>
<organism evidence="2">
    <name type="scientific">Ibidoecus plataleae</name>
    <dbReference type="NCBI Taxonomy" id="3004258"/>
    <lineage>
        <taxon>Eukaryota</taxon>
        <taxon>Metazoa</taxon>
        <taxon>Ecdysozoa</taxon>
        <taxon>Arthropoda</taxon>
        <taxon>Hexapoda</taxon>
        <taxon>Insecta</taxon>
        <taxon>Pterygota</taxon>
        <taxon>Neoptera</taxon>
        <taxon>Paraneoptera</taxon>
        <taxon>Psocodea</taxon>
        <taxon>Troctomorpha</taxon>
        <taxon>Phthiraptera</taxon>
        <taxon>Ischnocera</taxon>
        <taxon>Philopteridae</taxon>
        <taxon>Ibidoecus</taxon>
    </lineage>
</organism>
<keyword evidence="2" id="KW-0496">Mitochondrion</keyword>
<accession>A0A9E9F1Z5</accession>
<dbReference type="AlphaFoldDB" id="A0A9E9F1Z5"/>
<evidence type="ECO:0000313" key="2">
    <source>
        <dbReference type="EMBL" id="WAO28611.1"/>
    </source>
</evidence>
<keyword evidence="1" id="KW-1133">Transmembrane helix</keyword>
<evidence type="ECO:0000256" key="1">
    <source>
        <dbReference type="SAM" id="Phobius"/>
    </source>
</evidence>
<keyword evidence="1" id="KW-0812">Transmembrane</keyword>
<gene>
    <name evidence="2" type="primary">ATP8</name>
</gene>
<feature type="transmembrane region" description="Helical" evidence="1">
    <location>
        <begin position="6"/>
        <end position="27"/>
    </location>
</feature>
<sequence length="57" mass="6659">MMPMSWLSLYFLVMIILITVFFTMMNFSCPMQVCPKGAEKPIKFPAKLLQKPMLSRE</sequence>
<proteinExistence type="predicted"/>
<protein>
    <submittedName>
        <fullName evidence="2">ATP synthase F0 subunit 8</fullName>
    </submittedName>
</protein>
<name>A0A9E9F1Z5_9NEOP</name>
<keyword evidence="1" id="KW-0472">Membrane</keyword>
<reference evidence="2" key="1">
    <citation type="submission" date="2022-05" db="EMBL/GenBank/DDBJ databases">
        <authorList>
            <person name="Nie Y."/>
        </authorList>
    </citation>
    <scope>NUCLEOTIDE SEQUENCE</scope>
</reference>